<evidence type="ECO:0000256" key="5">
    <source>
        <dbReference type="ARBA" id="ARBA00022989"/>
    </source>
</evidence>
<feature type="transmembrane region" description="Helical" evidence="7">
    <location>
        <begin position="12"/>
        <end position="33"/>
    </location>
</feature>
<proteinExistence type="predicted"/>
<evidence type="ECO:0000313" key="10">
    <source>
        <dbReference type="Proteomes" id="UP000256913"/>
    </source>
</evidence>
<dbReference type="SUPFAM" id="SSF103473">
    <property type="entry name" value="MFS general substrate transporter"/>
    <property type="match status" value="1"/>
</dbReference>
<keyword evidence="2" id="KW-0813">Transport</keyword>
<gene>
    <name evidence="9" type="ORF">DFJ67_5742</name>
</gene>
<feature type="transmembrane region" description="Helical" evidence="7">
    <location>
        <begin position="75"/>
        <end position="93"/>
    </location>
</feature>
<dbReference type="InterPro" id="IPR036259">
    <property type="entry name" value="MFS_trans_sf"/>
</dbReference>
<dbReference type="InterPro" id="IPR050171">
    <property type="entry name" value="MFS_Transporters"/>
</dbReference>
<evidence type="ECO:0000256" key="2">
    <source>
        <dbReference type="ARBA" id="ARBA00022448"/>
    </source>
</evidence>
<feature type="domain" description="Major facilitator superfamily (MFS) profile" evidence="8">
    <location>
        <begin position="8"/>
        <end position="397"/>
    </location>
</feature>
<keyword evidence="4 7" id="KW-0812">Transmembrane</keyword>
<feature type="transmembrane region" description="Helical" evidence="7">
    <location>
        <begin position="164"/>
        <end position="184"/>
    </location>
</feature>
<name>A0A3D9ZTC2_9ACTN</name>
<evidence type="ECO:0000256" key="4">
    <source>
        <dbReference type="ARBA" id="ARBA00022692"/>
    </source>
</evidence>
<accession>A0A3D9ZTC2</accession>
<keyword evidence="6 7" id="KW-0472">Membrane</keyword>
<dbReference type="RefSeq" id="WP_170216020.1">
    <property type="nucleotide sequence ID" value="NZ_BONB01000034.1"/>
</dbReference>
<feature type="transmembrane region" description="Helical" evidence="7">
    <location>
        <begin position="278"/>
        <end position="294"/>
    </location>
</feature>
<dbReference type="InterPro" id="IPR011701">
    <property type="entry name" value="MFS"/>
</dbReference>
<evidence type="ECO:0000259" key="8">
    <source>
        <dbReference type="PROSITE" id="PS50850"/>
    </source>
</evidence>
<dbReference type="GO" id="GO:0022857">
    <property type="term" value="F:transmembrane transporter activity"/>
    <property type="evidence" value="ECO:0007669"/>
    <property type="project" value="InterPro"/>
</dbReference>
<evidence type="ECO:0000256" key="6">
    <source>
        <dbReference type="ARBA" id="ARBA00023136"/>
    </source>
</evidence>
<protein>
    <submittedName>
        <fullName evidence="9">MFS transporter</fullName>
    </submittedName>
</protein>
<dbReference type="AlphaFoldDB" id="A0A3D9ZTC2"/>
<feature type="transmembrane region" description="Helical" evidence="7">
    <location>
        <begin position="45"/>
        <end position="63"/>
    </location>
</feature>
<feature type="transmembrane region" description="Helical" evidence="7">
    <location>
        <begin position="133"/>
        <end position="158"/>
    </location>
</feature>
<keyword evidence="3" id="KW-1003">Cell membrane</keyword>
<comment type="caution">
    <text evidence="9">The sequence shown here is derived from an EMBL/GenBank/DDBJ whole genome shotgun (WGS) entry which is preliminary data.</text>
</comment>
<dbReference type="GO" id="GO:0005886">
    <property type="term" value="C:plasma membrane"/>
    <property type="evidence" value="ECO:0007669"/>
    <property type="project" value="UniProtKB-SubCell"/>
</dbReference>
<organism evidence="9 10">
    <name type="scientific">Asanoa ferruginea</name>
    <dbReference type="NCBI Taxonomy" id="53367"/>
    <lineage>
        <taxon>Bacteria</taxon>
        <taxon>Bacillati</taxon>
        <taxon>Actinomycetota</taxon>
        <taxon>Actinomycetes</taxon>
        <taxon>Micromonosporales</taxon>
        <taxon>Micromonosporaceae</taxon>
        <taxon>Asanoa</taxon>
    </lineage>
</organism>
<feature type="transmembrane region" description="Helical" evidence="7">
    <location>
        <begin position="300"/>
        <end position="317"/>
    </location>
</feature>
<keyword evidence="5 7" id="KW-1133">Transmembrane helix</keyword>
<feature type="transmembrane region" description="Helical" evidence="7">
    <location>
        <begin position="367"/>
        <end position="387"/>
    </location>
</feature>
<comment type="subcellular location">
    <subcellularLocation>
        <location evidence="1">Cell membrane</location>
        <topology evidence="1">Multi-pass membrane protein</topology>
    </subcellularLocation>
</comment>
<dbReference type="PANTHER" id="PTHR23517">
    <property type="entry name" value="RESISTANCE PROTEIN MDTM, PUTATIVE-RELATED-RELATED"/>
    <property type="match status" value="1"/>
</dbReference>
<evidence type="ECO:0000256" key="3">
    <source>
        <dbReference type="ARBA" id="ARBA00022475"/>
    </source>
</evidence>
<keyword evidence="10" id="KW-1185">Reference proteome</keyword>
<evidence type="ECO:0000256" key="7">
    <source>
        <dbReference type="SAM" id="Phobius"/>
    </source>
</evidence>
<dbReference type="InterPro" id="IPR020846">
    <property type="entry name" value="MFS_dom"/>
</dbReference>
<feature type="transmembrane region" description="Helical" evidence="7">
    <location>
        <begin position="238"/>
        <end position="257"/>
    </location>
</feature>
<feature type="transmembrane region" description="Helical" evidence="7">
    <location>
        <begin position="205"/>
        <end position="232"/>
    </location>
</feature>
<dbReference type="PANTHER" id="PTHR23517:SF2">
    <property type="entry name" value="MULTIDRUG RESISTANCE PROTEIN MDTH"/>
    <property type="match status" value="1"/>
</dbReference>
<evidence type="ECO:0000313" key="9">
    <source>
        <dbReference type="EMBL" id="REF99702.1"/>
    </source>
</evidence>
<dbReference type="PROSITE" id="PS50850">
    <property type="entry name" value="MFS"/>
    <property type="match status" value="1"/>
</dbReference>
<dbReference type="EMBL" id="QUMQ01000001">
    <property type="protein sequence ID" value="REF99702.1"/>
    <property type="molecule type" value="Genomic_DNA"/>
</dbReference>
<feature type="transmembrane region" description="Helical" evidence="7">
    <location>
        <begin position="99"/>
        <end position="121"/>
    </location>
</feature>
<reference evidence="9 10" key="1">
    <citation type="submission" date="2018-08" db="EMBL/GenBank/DDBJ databases">
        <title>Sequencing the genomes of 1000 actinobacteria strains.</title>
        <authorList>
            <person name="Klenk H.-P."/>
        </authorList>
    </citation>
    <scope>NUCLEOTIDE SEQUENCE [LARGE SCALE GENOMIC DNA]</scope>
    <source>
        <strain evidence="9 10">DSM 44099</strain>
    </source>
</reference>
<feature type="transmembrane region" description="Helical" evidence="7">
    <location>
        <begin position="338"/>
        <end position="361"/>
    </location>
</feature>
<dbReference type="Pfam" id="PF07690">
    <property type="entry name" value="MFS_1"/>
    <property type="match status" value="1"/>
</dbReference>
<sequence>MTWKRRRSTGVFVAAHFFTSVGFGLYSTGTVIYFNRVVGLSPSQVGIGLSVSGLLWIALAVPVGRLVDRVGPREAAVVAGLSLALALAVAAHARSFETYLAVIAAVGFLEQTAIIAGNALLAGVVADDDRVPLLALLRSVFNVGLTVGVLLTGLAVAAGSPAGYRWLFLGAAAAAAAAAAVTTVQPRVAGAPAGGRGPWSALADLPYVSLAVVGGLVTVHDVILGVGLPLWIVSWTQAPAAVAAWVIGLNTVLVVALQVRASRLAVTVDGARRLQRRACVAVALACVVFGLTRGPTAGPATALLILGVVVLTAGELWSSAANWRLRFAFADPTAQGQYAGVFSLGIALRGVIGPVLVATLIGGLRSIGWIVLALFFALMFLLINPVVETAGRRLRSA</sequence>
<dbReference type="Proteomes" id="UP000256913">
    <property type="component" value="Unassembled WGS sequence"/>
</dbReference>
<dbReference type="Gene3D" id="1.20.1250.20">
    <property type="entry name" value="MFS general substrate transporter like domains"/>
    <property type="match status" value="1"/>
</dbReference>
<evidence type="ECO:0000256" key="1">
    <source>
        <dbReference type="ARBA" id="ARBA00004651"/>
    </source>
</evidence>